<evidence type="ECO:0000256" key="6">
    <source>
        <dbReference type="SAM" id="Phobius"/>
    </source>
</evidence>
<organism evidence="7 8">
    <name type="scientific">Candidatus Phytoplasma pruni</name>
    <dbReference type="NCBI Taxonomy" id="479893"/>
    <lineage>
        <taxon>Bacteria</taxon>
        <taxon>Bacillati</taxon>
        <taxon>Mycoplasmatota</taxon>
        <taxon>Mollicutes</taxon>
        <taxon>Acholeplasmatales</taxon>
        <taxon>Acholeplasmataceae</taxon>
        <taxon>Candidatus Phytoplasma</taxon>
        <taxon>16SrIII (X-disease group)</taxon>
    </lineage>
</organism>
<evidence type="ECO:0000256" key="4">
    <source>
        <dbReference type="ARBA" id="ARBA00022989"/>
    </source>
</evidence>
<dbReference type="OrthoDB" id="386187at2"/>
<dbReference type="GO" id="GO:0005886">
    <property type="term" value="C:plasma membrane"/>
    <property type="evidence" value="ECO:0007669"/>
    <property type="project" value="UniProtKB-SubCell"/>
</dbReference>
<accession>A0A0M1N135</accession>
<dbReference type="AlphaFoldDB" id="A0A0M1N135"/>
<comment type="caution">
    <text evidence="7">The sequence shown here is derived from an EMBL/GenBank/DDBJ whole genome shotgun (WGS) entry which is preliminary data.</text>
</comment>
<evidence type="ECO:0000256" key="1">
    <source>
        <dbReference type="ARBA" id="ARBA00004651"/>
    </source>
</evidence>
<dbReference type="InterPro" id="IPR003740">
    <property type="entry name" value="YitT"/>
</dbReference>
<dbReference type="STRING" id="479893.CPX_001259"/>
<dbReference type="PANTHER" id="PTHR33545:SF5">
    <property type="entry name" value="UPF0750 MEMBRANE PROTEIN YITT"/>
    <property type="match status" value="1"/>
</dbReference>
<protein>
    <submittedName>
        <fullName evidence="7">Uncharacterized protein</fullName>
    </submittedName>
</protein>
<keyword evidence="2" id="KW-1003">Cell membrane</keyword>
<dbReference type="RefSeq" id="WP_053521254.1">
    <property type="nucleotide sequence ID" value="NZ_LHCF01000001.1"/>
</dbReference>
<feature type="transmembrane region" description="Helical" evidence="6">
    <location>
        <begin position="248"/>
        <end position="269"/>
    </location>
</feature>
<feature type="transmembrane region" description="Helical" evidence="6">
    <location>
        <begin position="96"/>
        <end position="116"/>
    </location>
</feature>
<evidence type="ECO:0000313" key="8">
    <source>
        <dbReference type="Proteomes" id="UP000037386"/>
    </source>
</evidence>
<comment type="subcellular location">
    <subcellularLocation>
        <location evidence="1">Cell membrane</location>
        <topology evidence="1">Multi-pass membrane protein</topology>
    </subcellularLocation>
</comment>
<dbReference type="Pfam" id="PF02588">
    <property type="entry name" value="YitT_membrane"/>
    <property type="match status" value="1"/>
</dbReference>
<reference evidence="8" key="1">
    <citation type="submission" date="2015-05" db="EMBL/GenBank/DDBJ databases">
        <title>Draft genome sequence of 'Candidatus Phytoplasma Pruni' strain CX, a plant pathogenic bacterium.</title>
        <authorList>
            <person name="Lee I.-M."/>
            <person name="Bottner-Parker K.D."/>
            <person name="Shao J."/>
            <person name="Gundersen-Rindal D.E."/>
            <person name="Zhao Y."/>
            <person name="Davis R.E."/>
        </authorList>
    </citation>
    <scope>NUCLEOTIDE SEQUENCE [LARGE SCALE GENOMIC DNA]</scope>
    <source>
        <strain evidence="8">CX</strain>
    </source>
</reference>
<feature type="transmembrane region" description="Helical" evidence="6">
    <location>
        <begin position="46"/>
        <end position="64"/>
    </location>
</feature>
<dbReference type="InterPro" id="IPR051461">
    <property type="entry name" value="UPF0750_membrane"/>
</dbReference>
<dbReference type="EMBL" id="LHCF01000001">
    <property type="protein sequence ID" value="KOR75699.1"/>
    <property type="molecule type" value="Genomic_DNA"/>
</dbReference>
<feature type="transmembrane region" description="Helical" evidence="6">
    <location>
        <begin position="122"/>
        <end position="142"/>
    </location>
</feature>
<evidence type="ECO:0000256" key="3">
    <source>
        <dbReference type="ARBA" id="ARBA00022692"/>
    </source>
</evidence>
<feature type="transmembrane region" description="Helical" evidence="6">
    <location>
        <begin position="163"/>
        <end position="186"/>
    </location>
</feature>
<dbReference type="PANTHER" id="PTHR33545">
    <property type="entry name" value="UPF0750 MEMBRANE PROTEIN YITT-RELATED"/>
    <property type="match status" value="1"/>
</dbReference>
<evidence type="ECO:0000256" key="2">
    <source>
        <dbReference type="ARBA" id="ARBA00022475"/>
    </source>
</evidence>
<feature type="transmembrane region" description="Helical" evidence="6">
    <location>
        <begin position="214"/>
        <end position="236"/>
    </location>
</feature>
<proteinExistence type="predicted"/>
<dbReference type="PATRIC" id="fig|479893.3.peg.34"/>
<sequence length="270" mass="31237">MKQKLKTSSFPSLIFIAFVIIVTFIKCMFLDKLKPSDMHHFEPTRFCQLTLGFLLMVFAIYFFILPQELIIGGLEALCLFLDKVFFYKIKEKKQNYWFSSNNGILFFRIFIISFGAISHKTWFFLLTLFVASLFSILFKILEYWQIDRVFLLNKFPDKVKNNIIYRLSLSSVIIGVFIGIGAGLVIGNNSSTGGTDFVFKVLHNFIEEHITIEFPMILLIIDGSILVASFIIDYFRQIDVKKNIVIKYVFSIITFAIAISLTTLVSNWVK</sequence>
<feature type="transmembrane region" description="Helical" evidence="6">
    <location>
        <begin position="12"/>
        <end position="30"/>
    </location>
</feature>
<name>A0A0M1N135_9MOLU</name>
<gene>
    <name evidence="7" type="ORF">CPX_001259</name>
</gene>
<keyword evidence="4 6" id="KW-1133">Transmembrane helix</keyword>
<evidence type="ECO:0000313" key="7">
    <source>
        <dbReference type="EMBL" id="KOR75699.1"/>
    </source>
</evidence>
<evidence type="ECO:0000256" key="5">
    <source>
        <dbReference type="ARBA" id="ARBA00023136"/>
    </source>
</evidence>
<keyword evidence="5 6" id="KW-0472">Membrane</keyword>
<dbReference type="Proteomes" id="UP000037386">
    <property type="component" value="Unassembled WGS sequence"/>
</dbReference>
<keyword evidence="3 6" id="KW-0812">Transmembrane</keyword>